<feature type="binding site" evidence="9">
    <location>
        <position position="209"/>
    </location>
    <ligand>
        <name>substrate</name>
    </ligand>
</feature>
<comment type="catalytic activity">
    <reaction evidence="10">
        <text>orotidine 5'-phosphate + H(+) = UMP + CO2</text>
        <dbReference type="Rhea" id="RHEA:11596"/>
        <dbReference type="ChEBI" id="CHEBI:15378"/>
        <dbReference type="ChEBI" id="CHEBI:16526"/>
        <dbReference type="ChEBI" id="CHEBI:57538"/>
        <dbReference type="ChEBI" id="CHEBI:57865"/>
        <dbReference type="EC" id="4.1.1.23"/>
    </reaction>
</comment>
<evidence type="ECO:0000256" key="1">
    <source>
        <dbReference type="ARBA" id="ARBA00004861"/>
    </source>
</evidence>
<evidence type="ECO:0000256" key="5">
    <source>
        <dbReference type="ARBA" id="ARBA00022793"/>
    </source>
</evidence>
<evidence type="ECO:0000256" key="9">
    <source>
        <dbReference type="PIRSR" id="PIRSR614732-2"/>
    </source>
</evidence>
<keyword evidence="5 10" id="KW-0210">Decarboxylase</keyword>
<keyword evidence="6 10" id="KW-0665">Pyrimidine biosynthesis</keyword>
<dbReference type="Proteomes" id="UP001150925">
    <property type="component" value="Unassembled WGS sequence"/>
</dbReference>
<feature type="domain" description="Orotidine 5'-phosphate decarboxylase" evidence="11">
    <location>
        <begin position="11"/>
        <end position="226"/>
    </location>
</feature>
<evidence type="ECO:0000256" key="3">
    <source>
        <dbReference type="ARBA" id="ARBA00012321"/>
    </source>
</evidence>
<evidence type="ECO:0000256" key="6">
    <source>
        <dbReference type="ARBA" id="ARBA00022975"/>
    </source>
</evidence>
<feature type="binding site" evidence="9">
    <location>
        <position position="210"/>
    </location>
    <ligand>
        <name>substrate</name>
    </ligand>
</feature>
<evidence type="ECO:0000313" key="13">
    <source>
        <dbReference type="Proteomes" id="UP001150925"/>
    </source>
</evidence>
<dbReference type="SMART" id="SM00934">
    <property type="entry name" value="OMPdecase"/>
    <property type="match status" value="1"/>
</dbReference>
<dbReference type="PANTHER" id="PTHR19278">
    <property type="entry name" value="OROTATE PHOSPHORIBOSYLTRANSFERASE"/>
    <property type="match status" value="1"/>
</dbReference>
<evidence type="ECO:0000256" key="2">
    <source>
        <dbReference type="ARBA" id="ARBA00011018"/>
    </source>
</evidence>
<dbReference type="OrthoDB" id="10263753at2759"/>
<comment type="pathway">
    <text evidence="1 10">Pyrimidine metabolism; UMP biosynthesis via de novo pathway; UMP from orotate: step 2/2.</text>
</comment>
<feature type="binding site" evidence="9">
    <location>
        <position position="17"/>
    </location>
    <ligand>
        <name>substrate</name>
    </ligand>
</feature>
<name>A0A9W8AJU2_9FUNG</name>
<dbReference type="NCBIfam" id="TIGR01740">
    <property type="entry name" value="pyrF"/>
    <property type="match status" value="1"/>
</dbReference>
<evidence type="ECO:0000256" key="4">
    <source>
        <dbReference type="ARBA" id="ARBA00021923"/>
    </source>
</evidence>
<dbReference type="AlphaFoldDB" id="A0A9W8AJU2"/>
<dbReference type="SUPFAM" id="SSF51366">
    <property type="entry name" value="Ribulose-phoshate binding barrel"/>
    <property type="match status" value="1"/>
</dbReference>
<dbReference type="InterPro" id="IPR011060">
    <property type="entry name" value="RibuloseP-bd_barrel"/>
</dbReference>
<dbReference type="GO" id="GO:0004590">
    <property type="term" value="F:orotidine-5'-phosphate decarboxylase activity"/>
    <property type="evidence" value="ECO:0007669"/>
    <property type="project" value="UniProtKB-EC"/>
</dbReference>
<dbReference type="InterPro" id="IPR018089">
    <property type="entry name" value="OMPdecase_AS"/>
</dbReference>
<dbReference type="EMBL" id="JANBPY010002554">
    <property type="protein sequence ID" value="KAJ1954518.1"/>
    <property type="molecule type" value="Genomic_DNA"/>
</dbReference>
<feature type="binding site" evidence="9">
    <location>
        <position position="39"/>
    </location>
    <ligand>
        <name>substrate</name>
    </ligand>
</feature>
<evidence type="ECO:0000256" key="8">
    <source>
        <dbReference type="PIRSR" id="PIRSR614732-1"/>
    </source>
</evidence>
<gene>
    <name evidence="12" type="primary">URA3</name>
    <name evidence="12" type="ORF">IWQ62_005739</name>
</gene>
<dbReference type="Gene3D" id="3.20.20.70">
    <property type="entry name" value="Aldolase class I"/>
    <property type="match status" value="1"/>
</dbReference>
<keyword evidence="7 10" id="KW-0456">Lyase</keyword>
<feature type="binding site" evidence="9">
    <location>
        <position position="189"/>
    </location>
    <ligand>
        <name>substrate</name>
    </ligand>
</feature>
<accession>A0A9W8AJU2</accession>
<proteinExistence type="inferred from homology"/>
<dbReference type="FunFam" id="3.20.20.70:FF:000114">
    <property type="entry name" value="Decarboxylase,orotidine phosphate"/>
    <property type="match status" value="1"/>
</dbReference>
<evidence type="ECO:0000313" key="12">
    <source>
        <dbReference type="EMBL" id="KAJ1954518.1"/>
    </source>
</evidence>
<evidence type="ECO:0000256" key="7">
    <source>
        <dbReference type="ARBA" id="ARBA00023239"/>
    </source>
</evidence>
<dbReference type="InterPro" id="IPR013785">
    <property type="entry name" value="Aldolase_TIM"/>
</dbReference>
<evidence type="ECO:0000259" key="11">
    <source>
        <dbReference type="SMART" id="SM00934"/>
    </source>
</evidence>
<dbReference type="EC" id="4.1.1.23" evidence="3 10"/>
<comment type="similarity">
    <text evidence="2 10">Belongs to the OMP decarboxylase family.</text>
</comment>
<evidence type="ECO:0000256" key="10">
    <source>
        <dbReference type="RuleBase" id="RU000512"/>
    </source>
</evidence>
<protein>
    <recommendedName>
        <fullName evidence="4 10">Orotidine 5'-phosphate decarboxylase</fullName>
        <ecNumber evidence="3 10">4.1.1.23</ecNumber>
    </recommendedName>
</protein>
<dbReference type="InterPro" id="IPR001754">
    <property type="entry name" value="OMPdeCOase_dom"/>
</dbReference>
<dbReference type="InterPro" id="IPR014732">
    <property type="entry name" value="OMPdecase"/>
</dbReference>
<comment type="caution">
    <text evidence="12">The sequence shown here is derived from an EMBL/GenBank/DDBJ whole genome shotgun (WGS) entry which is preliminary data.</text>
</comment>
<feature type="active site" description="For OMPdecase activity" evidence="8">
    <location>
        <position position="72"/>
    </location>
</feature>
<sequence length="239" mass="26506">MLLLMEAKQSNLSVAADVTTKKELLDLADQVGPYICLLKTHIDIIVDFDQDLIVQLQALAKKHQFMIFEDRKFADIGNTVKMQYGAGVHRIAHWSHFTNCHIVPGEGIIQGLKQVGQPLGRGLLLLAEMSPADSLANNPTYTAKNVDLALKHSDFVAGFIASRRLTDDHDFLTMTPGVGLDVTGDSMGQRYRSPKQILTENYSDIIIVGRGIYGTGKDPVHEAQRYQRAGWEAYLARLS</sequence>
<keyword evidence="13" id="KW-1185">Reference proteome</keyword>
<dbReference type="GO" id="GO:0004588">
    <property type="term" value="F:orotate phosphoribosyltransferase activity"/>
    <property type="evidence" value="ECO:0007669"/>
    <property type="project" value="TreeGrafter"/>
</dbReference>
<dbReference type="PANTHER" id="PTHR19278:SF9">
    <property type="entry name" value="URIDINE 5'-MONOPHOSPHATE SYNTHASE"/>
    <property type="match status" value="1"/>
</dbReference>
<dbReference type="GO" id="GO:0006207">
    <property type="term" value="P:'de novo' pyrimidine nucleobase biosynthetic process"/>
    <property type="evidence" value="ECO:0007669"/>
    <property type="project" value="InterPro"/>
</dbReference>
<dbReference type="PROSITE" id="PS00156">
    <property type="entry name" value="OMPDECASE"/>
    <property type="match status" value="1"/>
</dbReference>
<feature type="active site" description="For OMPdecase activity" evidence="8">
    <location>
        <position position="70"/>
    </location>
</feature>
<feature type="binding site" evidence="9">
    <location>
        <position position="130"/>
    </location>
    <ligand>
        <name>substrate</name>
    </ligand>
</feature>
<organism evidence="12 13">
    <name type="scientific">Dispira parvispora</name>
    <dbReference type="NCBI Taxonomy" id="1520584"/>
    <lineage>
        <taxon>Eukaryota</taxon>
        <taxon>Fungi</taxon>
        <taxon>Fungi incertae sedis</taxon>
        <taxon>Zoopagomycota</taxon>
        <taxon>Kickxellomycotina</taxon>
        <taxon>Dimargaritomycetes</taxon>
        <taxon>Dimargaritales</taxon>
        <taxon>Dimargaritaceae</taxon>
        <taxon>Dispira</taxon>
    </lineage>
</organism>
<dbReference type="GO" id="GO:0044205">
    <property type="term" value="P:'de novo' UMP biosynthetic process"/>
    <property type="evidence" value="ECO:0007669"/>
    <property type="project" value="InterPro"/>
</dbReference>
<reference evidence="12" key="1">
    <citation type="submission" date="2022-07" db="EMBL/GenBank/DDBJ databases">
        <title>Phylogenomic reconstructions and comparative analyses of Kickxellomycotina fungi.</title>
        <authorList>
            <person name="Reynolds N.K."/>
            <person name="Stajich J.E."/>
            <person name="Barry K."/>
            <person name="Grigoriev I.V."/>
            <person name="Crous P."/>
            <person name="Smith M.E."/>
        </authorList>
    </citation>
    <scope>NUCLEOTIDE SEQUENCE</scope>
    <source>
        <strain evidence="12">RSA 1196</strain>
    </source>
</reference>
<feature type="active site" description="For OMPdecase activity" evidence="8">
    <location>
        <position position="75"/>
    </location>
</feature>
<dbReference type="Pfam" id="PF00215">
    <property type="entry name" value="OMPdecase"/>
    <property type="match status" value="1"/>
</dbReference>
<dbReference type="CDD" id="cd04725">
    <property type="entry name" value="OMP_decarboxylase_like"/>
    <property type="match status" value="1"/>
</dbReference>